<organism evidence="4 5">
    <name type="scientific">Ophiostoma piceae (strain UAMH 11346)</name>
    <name type="common">Sap stain fungus</name>
    <dbReference type="NCBI Taxonomy" id="1262450"/>
    <lineage>
        <taxon>Eukaryota</taxon>
        <taxon>Fungi</taxon>
        <taxon>Dikarya</taxon>
        <taxon>Ascomycota</taxon>
        <taxon>Pezizomycotina</taxon>
        <taxon>Sordariomycetes</taxon>
        <taxon>Sordariomycetidae</taxon>
        <taxon>Ophiostomatales</taxon>
        <taxon>Ophiostomataceae</taxon>
        <taxon>Ophiostoma</taxon>
    </lineage>
</organism>
<feature type="domain" description="DUF7708" evidence="3">
    <location>
        <begin position="141"/>
        <end position="276"/>
    </location>
</feature>
<evidence type="ECO:0000313" key="5">
    <source>
        <dbReference type="Proteomes" id="UP000016923"/>
    </source>
</evidence>
<proteinExistence type="predicted"/>
<dbReference type="Gene3D" id="1.25.40.10">
    <property type="entry name" value="Tetratricopeptide repeat domain"/>
    <property type="match status" value="2"/>
</dbReference>
<evidence type="ECO:0000313" key="4">
    <source>
        <dbReference type="EMBL" id="EPE03632.1"/>
    </source>
</evidence>
<dbReference type="InterPro" id="IPR002182">
    <property type="entry name" value="NB-ARC"/>
</dbReference>
<evidence type="ECO:0000259" key="3">
    <source>
        <dbReference type="Pfam" id="PF24809"/>
    </source>
</evidence>
<dbReference type="Pfam" id="PF24809">
    <property type="entry name" value="DUF7708"/>
    <property type="match status" value="1"/>
</dbReference>
<dbReference type="VEuPathDB" id="FungiDB:F503_01890"/>
<dbReference type="SUPFAM" id="SSF48452">
    <property type="entry name" value="TPR-like"/>
    <property type="match status" value="1"/>
</dbReference>
<protein>
    <submittedName>
        <fullName evidence="4">Pfs domain-containing protein</fullName>
    </submittedName>
</protein>
<dbReference type="EMBL" id="KE148166">
    <property type="protein sequence ID" value="EPE03632.1"/>
    <property type="molecule type" value="Genomic_DNA"/>
</dbReference>
<name>S3BT69_OPHP1</name>
<dbReference type="Pfam" id="PF00931">
    <property type="entry name" value="NB-ARC"/>
    <property type="match status" value="1"/>
</dbReference>
<dbReference type="InterPro" id="IPR056125">
    <property type="entry name" value="DUF7708"/>
</dbReference>
<dbReference type="InterPro" id="IPR019734">
    <property type="entry name" value="TPR_rpt"/>
</dbReference>
<dbReference type="Proteomes" id="UP000016923">
    <property type="component" value="Unassembled WGS sequence"/>
</dbReference>
<dbReference type="OrthoDB" id="6161812at2759"/>
<dbReference type="PANTHER" id="PTHR35205">
    <property type="entry name" value="NB-ARC AND TPR DOMAIN PROTEIN"/>
    <property type="match status" value="1"/>
</dbReference>
<feature type="domain" description="NB-ARC" evidence="2">
    <location>
        <begin position="362"/>
        <end position="518"/>
    </location>
</feature>
<dbReference type="SMART" id="SM00028">
    <property type="entry name" value="TPR"/>
    <property type="match status" value="4"/>
</dbReference>
<dbReference type="SUPFAM" id="SSF52540">
    <property type="entry name" value="P-loop containing nucleoside triphosphate hydrolases"/>
    <property type="match status" value="1"/>
</dbReference>
<dbReference type="InterPro" id="IPR027417">
    <property type="entry name" value="P-loop_NTPase"/>
</dbReference>
<reference evidence="4 5" key="1">
    <citation type="journal article" date="2013" name="BMC Genomics">
        <title>The genome and transcriptome of the pine saprophyte Ophiostoma piceae, and a comparison with the bark beetle-associated pine pathogen Grosmannia clavigera.</title>
        <authorList>
            <person name="Haridas S."/>
            <person name="Wang Y."/>
            <person name="Lim L."/>
            <person name="Massoumi Alamouti S."/>
            <person name="Jackman S."/>
            <person name="Docking R."/>
            <person name="Robertson G."/>
            <person name="Birol I."/>
            <person name="Bohlmann J."/>
            <person name="Breuil C."/>
        </authorList>
    </citation>
    <scope>NUCLEOTIDE SEQUENCE [LARGE SCALE GENOMIC DNA]</scope>
    <source>
        <strain evidence="4 5">UAMH 11346</strain>
    </source>
</reference>
<dbReference type="PANTHER" id="PTHR35205:SF1">
    <property type="entry name" value="ZU5 DOMAIN-CONTAINING PROTEIN"/>
    <property type="match status" value="1"/>
</dbReference>
<dbReference type="InterPro" id="IPR011990">
    <property type="entry name" value="TPR-like_helical_dom_sf"/>
</dbReference>
<dbReference type="Gene3D" id="3.40.50.300">
    <property type="entry name" value="P-loop containing nucleotide triphosphate hydrolases"/>
    <property type="match status" value="1"/>
</dbReference>
<dbReference type="GO" id="GO:0043531">
    <property type="term" value="F:ADP binding"/>
    <property type="evidence" value="ECO:0007669"/>
    <property type="project" value="InterPro"/>
</dbReference>
<feature type="compositionally biased region" description="Low complexity" evidence="1">
    <location>
        <begin position="48"/>
        <end position="63"/>
    </location>
</feature>
<dbReference type="AlphaFoldDB" id="S3BT69"/>
<dbReference type="PRINTS" id="PR00364">
    <property type="entry name" value="DISEASERSIST"/>
</dbReference>
<dbReference type="STRING" id="1262450.S3BT69"/>
<accession>S3BT69</accession>
<feature type="compositionally biased region" description="Basic and acidic residues" evidence="1">
    <location>
        <begin position="1"/>
        <end position="30"/>
    </location>
</feature>
<evidence type="ECO:0000259" key="2">
    <source>
        <dbReference type="Pfam" id="PF00931"/>
    </source>
</evidence>
<feature type="region of interest" description="Disordered" evidence="1">
    <location>
        <begin position="1"/>
        <end position="70"/>
    </location>
</feature>
<dbReference type="Pfam" id="PF13424">
    <property type="entry name" value="TPR_12"/>
    <property type="match status" value="1"/>
</dbReference>
<dbReference type="eggNOG" id="KOG4658">
    <property type="taxonomic scope" value="Eukaryota"/>
</dbReference>
<dbReference type="HOGENOM" id="CLU_000288_125_7_1"/>
<evidence type="ECO:0000256" key="1">
    <source>
        <dbReference type="SAM" id="MobiDB-lite"/>
    </source>
</evidence>
<keyword evidence="5" id="KW-1185">Reference proteome</keyword>
<sequence>MNLREDKTSENYRDDHQLRSRSIREQRDDTTMPEPAPGVAPNAVLPFRPQSHQQQLQPSQQQEGQEKRQAIETVQHVGGSGDLTAWTTALELAKTELGPKRFAKVAAHFGDYNTCLGALQNKNNRFSSKWKLLGPVVSKLLEILNTFDKAISTCCQSYAQTACLVWGGVQAVLTVAAKYEKCAVRVADMLSRITLEMPRFEDYMSFFPSSGRLRARLVSIYQTFVVFCAKAFRFLDSRMATVLIYVTWSALDQQFDSVLKTMRYLKDEMENEASAENIRVGFAREEAAATRHKAMMAILPAVVDRRTAARGRCLSEPAVIVSEPRNHKFVGRTNELGQLQHEFSVALRKGLTVQASGRTSTSEPYAISICGQGGVGKTQLALEFLYQNQPEYRGRFWIRAENKEIIQQDFAQIGHLVLTEKKEENKDSTDAASEVVATDLNKAIKAARDWLETTSDTWLLVFDNVDVASYIQEYLPKVGHGSIIVTTRDHDTADALGQFNKIEVEGMEGADASRLLHQMIPHVVGNDTEGENQKDADPIIGDILEELGGLPLFICQMGSYIRQTKCTPSQFNDILQSHSDRLYSDKASVATLPYSKTLARCCNMSIDLLSDGDRYLFSILALFQTAEIQEELITIGCRSISRLQHLADEYDWNNAVRNLAKNSLIKVSQGSGGRVKATLNCRTSSGTPKTNSRNLHMHRVMKRHALNLLSADATVLGFALADAAHLLNIMFPRRPEGCDTMGKMWTQCELWLPHVLSLKDVFMSTNNESRQSKIPRAYAEILCNCSWYMWERGMKNSLEFAVDALDICCEALSYDDRNHEYNGEGDTLLSDMYTMVGALRMPTFQLRHESLHAFQEALRILQSIAQARTARGESLTFAENQLLANAYNNAGAGNMIVSDWEEARRMFEQAEALKNELGDETKMPYDFALARYNRCRLAMEQGIIDEALIHGCRAAELITSSMGPEDYRTLEFRFTYADLLVAVGDIEAGLQLHKDILDIRLRVVGRQNSDTAVSYYGLSCVYQKLKQPSAALKCITEAINIFAAEDGAEGRLARAYFRRKLIHADLGQYPEAEAAYNKAKEYVHILVGNEKGMETMGDTMESYDVLVSYDKR</sequence>
<gene>
    <name evidence="4" type="ORF">F503_01890</name>
</gene>